<keyword evidence="4" id="KW-1185">Reference proteome</keyword>
<evidence type="ECO:0000256" key="1">
    <source>
        <dbReference type="PROSITE-ProRule" id="PRU00175"/>
    </source>
</evidence>
<dbReference type="PROSITE" id="PS50089">
    <property type="entry name" value="ZF_RING_2"/>
    <property type="match status" value="1"/>
</dbReference>
<evidence type="ECO:0000313" key="3">
    <source>
        <dbReference type="EMBL" id="CAE8591137.1"/>
    </source>
</evidence>
<gene>
    <name evidence="3" type="ORF">PGLA1383_LOCUS9826</name>
</gene>
<keyword evidence="1" id="KW-0479">Metal-binding</keyword>
<dbReference type="GO" id="GO:0008270">
    <property type="term" value="F:zinc ion binding"/>
    <property type="evidence" value="ECO:0007669"/>
    <property type="project" value="UniProtKB-KW"/>
</dbReference>
<reference evidence="3" key="1">
    <citation type="submission" date="2021-02" db="EMBL/GenBank/DDBJ databases">
        <authorList>
            <person name="Dougan E. K."/>
            <person name="Rhodes N."/>
            <person name="Thang M."/>
            <person name="Chan C."/>
        </authorList>
    </citation>
    <scope>NUCLEOTIDE SEQUENCE</scope>
</reference>
<sequence>MASLISQSSRPRASQRRALAMLRPGSADDDSSLPLVVQLLQVDGSFRFGAAKRKNTDCAAAAGNTSTTTAVVYFVCFWRAMQELQDRLLGCDPADAKGKAAAQDDREPIAEEAAALREEALGLAAKGELTAVAFASLVAAHRRKSSDHEAWESLAEAARHLADAAQPQTLLPDASGNCTGTLQWFVPSGKPMSNDLLSALLLSWLFELREEYCRGSRGNLIRSVRDVTGCTTREACVHLGASRWDLEGALRSHDLQNTCNTLCALEACRPAHAGWSSQAAKIRRAERDCPICACDFRPGGSEPAVTRCCFKSICAHCVAVLVATGRGNIGEHEMLCPFCRKTEALPISTQGHCVGLPPPTASVQKSPEELEAHGELLGDVRLFGFGWASAVARSGSELLEGARQLLEETMYQLTHPNGAARQRGPVRAQNRSQWFPNDYHNYDLRLNVVLAPRR</sequence>
<protein>
    <recommendedName>
        <fullName evidence="2">RING-type domain-containing protein</fullName>
    </recommendedName>
</protein>
<dbReference type="AlphaFoldDB" id="A0A813DPL5"/>
<dbReference type="SUPFAM" id="SSF57850">
    <property type="entry name" value="RING/U-box"/>
    <property type="match status" value="1"/>
</dbReference>
<feature type="domain" description="RING-type" evidence="2">
    <location>
        <begin position="289"/>
        <end position="340"/>
    </location>
</feature>
<dbReference type="Gene3D" id="3.30.40.10">
    <property type="entry name" value="Zinc/RING finger domain, C3HC4 (zinc finger)"/>
    <property type="match status" value="1"/>
</dbReference>
<organism evidence="3 4">
    <name type="scientific">Polarella glacialis</name>
    <name type="common">Dinoflagellate</name>
    <dbReference type="NCBI Taxonomy" id="89957"/>
    <lineage>
        <taxon>Eukaryota</taxon>
        <taxon>Sar</taxon>
        <taxon>Alveolata</taxon>
        <taxon>Dinophyceae</taxon>
        <taxon>Suessiales</taxon>
        <taxon>Suessiaceae</taxon>
        <taxon>Polarella</taxon>
    </lineage>
</organism>
<evidence type="ECO:0000259" key="2">
    <source>
        <dbReference type="PROSITE" id="PS50089"/>
    </source>
</evidence>
<keyword evidence="1" id="KW-0862">Zinc</keyword>
<dbReference type="InterPro" id="IPR001841">
    <property type="entry name" value="Znf_RING"/>
</dbReference>
<proteinExistence type="predicted"/>
<dbReference type="OrthoDB" id="417055at2759"/>
<keyword evidence="1" id="KW-0863">Zinc-finger</keyword>
<name>A0A813DPL5_POLGL</name>
<dbReference type="EMBL" id="CAJNNV010004718">
    <property type="protein sequence ID" value="CAE8591137.1"/>
    <property type="molecule type" value="Genomic_DNA"/>
</dbReference>
<comment type="caution">
    <text evidence="3">The sequence shown here is derived from an EMBL/GenBank/DDBJ whole genome shotgun (WGS) entry which is preliminary data.</text>
</comment>
<dbReference type="InterPro" id="IPR013083">
    <property type="entry name" value="Znf_RING/FYVE/PHD"/>
</dbReference>
<evidence type="ECO:0000313" key="4">
    <source>
        <dbReference type="Proteomes" id="UP000654075"/>
    </source>
</evidence>
<dbReference type="Proteomes" id="UP000654075">
    <property type="component" value="Unassembled WGS sequence"/>
</dbReference>
<accession>A0A813DPL5</accession>